<reference evidence="1" key="1">
    <citation type="submission" date="2020-05" db="EMBL/GenBank/DDBJ databases">
        <title>Large-scale comparative analyses of tick genomes elucidate their genetic diversity and vector capacities.</title>
        <authorList>
            <person name="Jia N."/>
            <person name="Wang J."/>
            <person name="Shi W."/>
            <person name="Du L."/>
            <person name="Sun Y."/>
            <person name="Zhan W."/>
            <person name="Jiang J."/>
            <person name="Wang Q."/>
            <person name="Zhang B."/>
            <person name="Ji P."/>
            <person name="Sakyi L.B."/>
            <person name="Cui X."/>
            <person name="Yuan T."/>
            <person name="Jiang B."/>
            <person name="Yang W."/>
            <person name="Lam T.T.-Y."/>
            <person name="Chang Q."/>
            <person name="Ding S."/>
            <person name="Wang X."/>
            <person name="Zhu J."/>
            <person name="Ruan X."/>
            <person name="Zhao L."/>
            <person name="Wei J."/>
            <person name="Que T."/>
            <person name="Du C."/>
            <person name="Cheng J."/>
            <person name="Dai P."/>
            <person name="Han X."/>
            <person name="Huang E."/>
            <person name="Gao Y."/>
            <person name="Liu J."/>
            <person name="Shao H."/>
            <person name="Ye R."/>
            <person name="Li L."/>
            <person name="Wei W."/>
            <person name="Wang X."/>
            <person name="Wang C."/>
            <person name="Yang T."/>
            <person name="Huo Q."/>
            <person name="Li W."/>
            <person name="Guo W."/>
            <person name="Chen H."/>
            <person name="Zhou L."/>
            <person name="Ni X."/>
            <person name="Tian J."/>
            <person name="Zhou Y."/>
            <person name="Sheng Y."/>
            <person name="Liu T."/>
            <person name="Pan Y."/>
            <person name="Xia L."/>
            <person name="Li J."/>
            <person name="Zhao F."/>
            <person name="Cao W."/>
        </authorList>
    </citation>
    <scope>NUCLEOTIDE SEQUENCE</scope>
    <source>
        <strain evidence="1">Hyas-2018</strain>
    </source>
</reference>
<organism evidence="1 2">
    <name type="scientific">Hyalomma asiaticum</name>
    <name type="common">Tick</name>
    <dbReference type="NCBI Taxonomy" id="266040"/>
    <lineage>
        <taxon>Eukaryota</taxon>
        <taxon>Metazoa</taxon>
        <taxon>Ecdysozoa</taxon>
        <taxon>Arthropoda</taxon>
        <taxon>Chelicerata</taxon>
        <taxon>Arachnida</taxon>
        <taxon>Acari</taxon>
        <taxon>Parasitiformes</taxon>
        <taxon>Ixodida</taxon>
        <taxon>Ixodoidea</taxon>
        <taxon>Ixodidae</taxon>
        <taxon>Hyalomminae</taxon>
        <taxon>Hyalomma</taxon>
    </lineage>
</organism>
<name>A0ACB7RNL6_HYAAI</name>
<evidence type="ECO:0000313" key="2">
    <source>
        <dbReference type="Proteomes" id="UP000821845"/>
    </source>
</evidence>
<sequence length="387" mass="42059">MKAAKDRLVRELGEEVGLCNDDLWSVRRIQVRSPVCCIGPVTCGGSDGMSTRSKTSPGTVTLIESVPQSMLAPSSILQLDYAVSANDAIAQPPLPPSQASDPGTTPSHIHPAIPDADHCQHTHDLAAVLRTSEARLADHLFSIENILAQRMSSAESRVADIKKLNVGPPSPCSAMTQCQGFFPSPPTFDRTTIRLESLTQHQTPAAKSLEHLPAPDCTEYDSLVAGLESRYGDSHLGHLHLTELQYVRQGKYTLQEHAAHVERWSWKAAASCPNSTAGFIATHTFKDAISDLYIQRFVRLACPYTVHTVLALALETHILDTTLHCSALALFPVPKGQQAKSSIAPEIVNVRPHRRKTSPRAAEGQDTAKVVKPLSCYKGVFQICLLC</sequence>
<dbReference type="EMBL" id="CM023488">
    <property type="protein sequence ID" value="KAH6923474.1"/>
    <property type="molecule type" value="Genomic_DNA"/>
</dbReference>
<protein>
    <submittedName>
        <fullName evidence="1">Uncharacterized protein</fullName>
    </submittedName>
</protein>
<dbReference type="Proteomes" id="UP000821845">
    <property type="component" value="Chromosome 8"/>
</dbReference>
<evidence type="ECO:0000313" key="1">
    <source>
        <dbReference type="EMBL" id="KAH6923474.1"/>
    </source>
</evidence>
<keyword evidence="2" id="KW-1185">Reference proteome</keyword>
<gene>
    <name evidence="1" type="ORF">HPB50_001295</name>
</gene>
<comment type="caution">
    <text evidence="1">The sequence shown here is derived from an EMBL/GenBank/DDBJ whole genome shotgun (WGS) entry which is preliminary data.</text>
</comment>
<proteinExistence type="predicted"/>
<accession>A0ACB7RNL6</accession>